<dbReference type="InterPro" id="IPR051533">
    <property type="entry name" value="WaaL-like"/>
</dbReference>
<feature type="transmembrane region" description="Helical" evidence="5">
    <location>
        <begin position="383"/>
        <end position="401"/>
    </location>
</feature>
<dbReference type="AlphaFoldDB" id="A0A6S6TBE9"/>
<evidence type="ECO:0000256" key="5">
    <source>
        <dbReference type="SAM" id="Phobius"/>
    </source>
</evidence>
<dbReference type="PANTHER" id="PTHR37422:SF13">
    <property type="entry name" value="LIPOPOLYSACCHARIDE BIOSYNTHESIS PROTEIN PA4999-RELATED"/>
    <property type="match status" value="1"/>
</dbReference>
<feature type="transmembrane region" description="Helical" evidence="5">
    <location>
        <begin position="140"/>
        <end position="160"/>
    </location>
</feature>
<organism evidence="7">
    <name type="scientific">uncultured Thiotrichaceae bacterium</name>
    <dbReference type="NCBI Taxonomy" id="298394"/>
    <lineage>
        <taxon>Bacteria</taxon>
        <taxon>Pseudomonadati</taxon>
        <taxon>Pseudomonadota</taxon>
        <taxon>Gammaproteobacteria</taxon>
        <taxon>Thiotrichales</taxon>
        <taxon>Thiotrichaceae</taxon>
        <taxon>environmental samples</taxon>
    </lineage>
</organism>
<feature type="transmembrane region" description="Helical" evidence="5">
    <location>
        <begin position="59"/>
        <end position="79"/>
    </location>
</feature>
<dbReference type="InterPro" id="IPR007016">
    <property type="entry name" value="O-antigen_ligase-rel_domated"/>
</dbReference>
<evidence type="ECO:0000256" key="4">
    <source>
        <dbReference type="ARBA" id="ARBA00023136"/>
    </source>
</evidence>
<dbReference type="Pfam" id="PF04932">
    <property type="entry name" value="Wzy_C"/>
    <property type="match status" value="1"/>
</dbReference>
<feature type="transmembrane region" description="Helical" evidence="5">
    <location>
        <begin position="407"/>
        <end position="423"/>
    </location>
</feature>
<feature type="transmembrane region" description="Helical" evidence="5">
    <location>
        <begin position="267"/>
        <end position="288"/>
    </location>
</feature>
<dbReference type="GO" id="GO:0016020">
    <property type="term" value="C:membrane"/>
    <property type="evidence" value="ECO:0007669"/>
    <property type="project" value="UniProtKB-SubCell"/>
</dbReference>
<feature type="transmembrane region" description="Helical" evidence="5">
    <location>
        <begin position="186"/>
        <end position="202"/>
    </location>
</feature>
<protein>
    <recommendedName>
        <fullName evidence="6">O-antigen ligase-related domain-containing protein</fullName>
    </recommendedName>
</protein>
<evidence type="ECO:0000259" key="6">
    <source>
        <dbReference type="Pfam" id="PF04932"/>
    </source>
</evidence>
<feature type="transmembrane region" description="Helical" evidence="5">
    <location>
        <begin position="214"/>
        <end position="234"/>
    </location>
</feature>
<name>A0A6S6TBE9_9GAMM</name>
<feature type="domain" description="O-antigen ligase-related" evidence="6">
    <location>
        <begin position="224"/>
        <end position="361"/>
    </location>
</feature>
<dbReference type="PANTHER" id="PTHR37422">
    <property type="entry name" value="TEICHURONIC ACID BIOSYNTHESIS PROTEIN TUAE"/>
    <property type="match status" value="1"/>
</dbReference>
<keyword evidence="2 5" id="KW-0812">Transmembrane</keyword>
<accession>A0A6S6TBE9</accession>
<keyword evidence="4 5" id="KW-0472">Membrane</keyword>
<evidence type="ECO:0000256" key="2">
    <source>
        <dbReference type="ARBA" id="ARBA00022692"/>
    </source>
</evidence>
<gene>
    <name evidence="7" type="ORF">HELGO_WM15092</name>
</gene>
<evidence type="ECO:0000256" key="1">
    <source>
        <dbReference type="ARBA" id="ARBA00004141"/>
    </source>
</evidence>
<feature type="transmembrane region" description="Helical" evidence="5">
    <location>
        <begin position="7"/>
        <end position="23"/>
    </location>
</feature>
<proteinExistence type="predicted"/>
<dbReference type="EMBL" id="CACVAY010000062">
    <property type="protein sequence ID" value="CAA6813686.1"/>
    <property type="molecule type" value="Genomic_DNA"/>
</dbReference>
<evidence type="ECO:0000313" key="7">
    <source>
        <dbReference type="EMBL" id="CAA6813686.1"/>
    </source>
</evidence>
<feature type="transmembrane region" description="Helical" evidence="5">
    <location>
        <begin position="113"/>
        <end position="133"/>
    </location>
</feature>
<feature type="transmembrane region" description="Helical" evidence="5">
    <location>
        <begin position="350"/>
        <end position="371"/>
    </location>
</feature>
<sequence>MTRVEQISAVLIGFLLITIPFMMGDYKELARLEIVIVGMLLWVLLLWNGFAIFNEYKILSIFTFLLLAAIGLYAIPLPVEFIESLPGREVYGSVEEYNELTLKTISLIPQDTLLTLVYASAMAAVFFTMLSFSYQTIEKLLFVLGCIVIFQASLGIIQYASGVDHFYIGMQEHGNTASGTYRNRDHYVALLEMAIPFIVAFMSIKTKNQKSEILIGRVLGLSIVLILVVVASILSGSRAGITLAILGLMLSVFIMSMQYGKLKSFGFIAVTFIVVIGVAANIGVVSIINRFSVDPLEDLRWQIFNASEVAIQSMWPLGSGPGTFPEVFRMYQPLEMPRFINHAHNDYYELIFDLGIAGVGIIAGVFLIYGFRWLSLLRGGGDNKVQIAAGISIALLMLHSYFDFNLYIPYNALVAIVVFSIFLKRDYKCS</sequence>
<reference evidence="7" key="1">
    <citation type="submission" date="2020-01" db="EMBL/GenBank/DDBJ databases">
        <authorList>
            <person name="Meier V. D."/>
            <person name="Meier V D."/>
        </authorList>
    </citation>
    <scope>NUCLEOTIDE SEQUENCE</scope>
    <source>
        <strain evidence="7">HLG_WM_MAG_07</strain>
    </source>
</reference>
<feature type="transmembrane region" description="Helical" evidence="5">
    <location>
        <begin position="240"/>
        <end position="260"/>
    </location>
</feature>
<keyword evidence="3 5" id="KW-1133">Transmembrane helix</keyword>
<comment type="subcellular location">
    <subcellularLocation>
        <location evidence="1">Membrane</location>
        <topology evidence="1">Multi-pass membrane protein</topology>
    </subcellularLocation>
</comment>
<evidence type="ECO:0000256" key="3">
    <source>
        <dbReference type="ARBA" id="ARBA00022989"/>
    </source>
</evidence>
<feature type="transmembrane region" description="Helical" evidence="5">
    <location>
        <begin position="29"/>
        <end position="47"/>
    </location>
</feature>